<keyword evidence="3 5" id="KW-1133">Transmembrane helix</keyword>
<organism evidence="6 7">
    <name type="scientific">Olivibacter oleidegradans</name>
    <dbReference type="NCBI Taxonomy" id="760123"/>
    <lineage>
        <taxon>Bacteria</taxon>
        <taxon>Pseudomonadati</taxon>
        <taxon>Bacteroidota</taxon>
        <taxon>Sphingobacteriia</taxon>
        <taxon>Sphingobacteriales</taxon>
        <taxon>Sphingobacteriaceae</taxon>
        <taxon>Olivibacter</taxon>
    </lineage>
</organism>
<feature type="transmembrane region" description="Helical" evidence="5">
    <location>
        <begin position="354"/>
        <end position="374"/>
    </location>
</feature>
<dbReference type="PANTHER" id="PTHR43424">
    <property type="entry name" value="LOCUS PUTATIVE PROTEIN 1-RELATED"/>
    <property type="match status" value="1"/>
</dbReference>
<evidence type="ECO:0000256" key="5">
    <source>
        <dbReference type="SAM" id="Phobius"/>
    </source>
</evidence>
<dbReference type="EMBL" id="JBHLWO010000001">
    <property type="protein sequence ID" value="MFC0317886.1"/>
    <property type="molecule type" value="Genomic_DNA"/>
</dbReference>
<feature type="transmembrane region" description="Helical" evidence="5">
    <location>
        <begin position="115"/>
        <end position="134"/>
    </location>
</feature>
<feature type="transmembrane region" description="Helical" evidence="5">
    <location>
        <begin position="380"/>
        <end position="401"/>
    </location>
</feature>
<feature type="transmembrane region" description="Helical" evidence="5">
    <location>
        <begin position="50"/>
        <end position="68"/>
    </location>
</feature>
<dbReference type="Proteomes" id="UP001589774">
    <property type="component" value="Unassembled WGS sequence"/>
</dbReference>
<evidence type="ECO:0000256" key="3">
    <source>
        <dbReference type="ARBA" id="ARBA00022989"/>
    </source>
</evidence>
<feature type="transmembrane region" description="Helical" evidence="5">
    <location>
        <begin position="438"/>
        <end position="462"/>
    </location>
</feature>
<feature type="transmembrane region" description="Helical" evidence="5">
    <location>
        <begin position="146"/>
        <end position="163"/>
    </location>
</feature>
<evidence type="ECO:0000313" key="7">
    <source>
        <dbReference type="Proteomes" id="UP001589774"/>
    </source>
</evidence>
<feature type="transmembrane region" description="Helical" evidence="5">
    <location>
        <begin position="288"/>
        <end position="310"/>
    </location>
</feature>
<feature type="transmembrane region" description="Helical" evidence="5">
    <location>
        <begin position="12"/>
        <end position="30"/>
    </location>
</feature>
<dbReference type="CDD" id="cd13128">
    <property type="entry name" value="MATE_Wzx_like"/>
    <property type="match status" value="1"/>
</dbReference>
<protein>
    <submittedName>
        <fullName evidence="6">Flippase</fullName>
    </submittedName>
</protein>
<dbReference type="PANTHER" id="PTHR43424:SF1">
    <property type="entry name" value="LOCUS PUTATIVE PROTEIN 1-RELATED"/>
    <property type="match status" value="1"/>
</dbReference>
<dbReference type="InterPro" id="IPR002797">
    <property type="entry name" value="Polysacc_synth"/>
</dbReference>
<evidence type="ECO:0000256" key="4">
    <source>
        <dbReference type="ARBA" id="ARBA00023136"/>
    </source>
</evidence>
<feature type="transmembrane region" description="Helical" evidence="5">
    <location>
        <begin position="322"/>
        <end position="342"/>
    </location>
</feature>
<keyword evidence="4 5" id="KW-0472">Membrane</keyword>
<reference evidence="6 7" key="1">
    <citation type="submission" date="2024-09" db="EMBL/GenBank/DDBJ databases">
        <authorList>
            <person name="Sun Q."/>
            <person name="Mori K."/>
        </authorList>
    </citation>
    <scope>NUCLEOTIDE SEQUENCE [LARGE SCALE GENOMIC DNA]</scope>
    <source>
        <strain evidence="6 7">CCM 7765</strain>
    </source>
</reference>
<feature type="transmembrane region" description="Helical" evidence="5">
    <location>
        <begin position="413"/>
        <end position="432"/>
    </location>
</feature>
<name>A0ABV6HG84_9SPHI</name>
<dbReference type="RefSeq" id="WP_130854372.1">
    <property type="nucleotide sequence ID" value="NZ_JBHLWO010000001.1"/>
</dbReference>
<evidence type="ECO:0000256" key="1">
    <source>
        <dbReference type="ARBA" id="ARBA00004141"/>
    </source>
</evidence>
<comment type="caution">
    <text evidence="6">The sequence shown here is derived from an EMBL/GenBank/DDBJ whole genome shotgun (WGS) entry which is preliminary data.</text>
</comment>
<feature type="transmembrane region" description="Helical" evidence="5">
    <location>
        <begin position="249"/>
        <end position="268"/>
    </location>
</feature>
<keyword evidence="7" id="KW-1185">Reference proteome</keyword>
<comment type="subcellular location">
    <subcellularLocation>
        <location evidence="1">Membrane</location>
        <topology evidence="1">Multi-pass membrane protein</topology>
    </subcellularLocation>
</comment>
<keyword evidence="2 5" id="KW-0812">Transmembrane</keyword>
<dbReference type="Pfam" id="PF01943">
    <property type="entry name" value="Polysacc_synt"/>
    <property type="match status" value="1"/>
</dbReference>
<feature type="transmembrane region" description="Helical" evidence="5">
    <location>
        <begin position="80"/>
        <end position="103"/>
    </location>
</feature>
<sequence>MGTIKKNAFYNILLSISQILFPLITFPYISRVLGPVGIGNVSFVDSVTQYFILAAALGIPIYGVREIAKSKGNPEKRSKVFSELLIIHLSTTALAVSLYVGIFFTSSHFEVYRPLFYLGAGALFFQSLAIEWLFQGLEEFPYITKRTLVVRAFSILAIFLLVNKPGDEVWYYGISCISVLINVLFNITYAKRFIHLRRSRNIFKKHGKALLYIFSLGLVTSVYTVLDTALLGFLSTPAQVGYYATSARLIKLVVMIFVAFSTVLIPPLSKAFHEANEQSANLLLEKSFGYTILLSVPASIGLYIVAPMVIELYAGSQFTEAVRSLQILAPSILFISLSNVFGMQILNPTNNERLFFKAAITGMLISLLINFSLIPFLGQVGAALSSVITEFSVLALLIFYALRKVNFRPAWKLLWQALLASLPVVVVCRLIVVNISSVPLQLVLIISATILIYAGIQCFAFHNPHLSALLEMLQAKLGKAKNSLKR</sequence>
<proteinExistence type="predicted"/>
<dbReference type="InterPro" id="IPR052556">
    <property type="entry name" value="PolySynth_Transporter"/>
</dbReference>
<gene>
    <name evidence="6" type="ORF">ACFFI0_06180</name>
</gene>
<evidence type="ECO:0000313" key="6">
    <source>
        <dbReference type="EMBL" id="MFC0317886.1"/>
    </source>
</evidence>
<evidence type="ECO:0000256" key="2">
    <source>
        <dbReference type="ARBA" id="ARBA00022692"/>
    </source>
</evidence>
<feature type="transmembrane region" description="Helical" evidence="5">
    <location>
        <begin position="210"/>
        <end position="234"/>
    </location>
</feature>
<feature type="transmembrane region" description="Helical" evidence="5">
    <location>
        <begin position="169"/>
        <end position="189"/>
    </location>
</feature>
<accession>A0ABV6HG84</accession>